<protein>
    <submittedName>
        <fullName evidence="3">DUF1080 domain-containing protein</fullName>
    </submittedName>
</protein>
<feature type="domain" description="3-keto-alpha-glucoside-1,2-lyase/3-keto-2-hydroxy-glucal hydratase" evidence="2">
    <location>
        <begin position="37"/>
        <end position="243"/>
    </location>
</feature>
<dbReference type="AlphaFoldDB" id="A0A6I6JMH5"/>
<dbReference type="KEGG" id="mcos:GM418_00875"/>
<evidence type="ECO:0000313" key="3">
    <source>
        <dbReference type="EMBL" id="QGY42258.1"/>
    </source>
</evidence>
<keyword evidence="1" id="KW-0732">Signal</keyword>
<dbReference type="Gene3D" id="2.60.120.560">
    <property type="entry name" value="Exo-inulinase, domain 1"/>
    <property type="match status" value="1"/>
</dbReference>
<name>A0A6I6JMH5_9BACT</name>
<accession>A0A6I6JMH5</accession>
<gene>
    <name evidence="3" type="ORF">GM418_00875</name>
</gene>
<organism evidence="3 4">
    <name type="scientific">Maribellus comscasis</name>
    <dbReference type="NCBI Taxonomy" id="2681766"/>
    <lineage>
        <taxon>Bacteria</taxon>
        <taxon>Pseudomonadati</taxon>
        <taxon>Bacteroidota</taxon>
        <taxon>Bacteroidia</taxon>
        <taxon>Marinilabiliales</taxon>
        <taxon>Prolixibacteraceae</taxon>
        <taxon>Maribellus</taxon>
    </lineage>
</organism>
<proteinExistence type="predicted"/>
<feature type="signal peptide" evidence="1">
    <location>
        <begin position="1"/>
        <end position="23"/>
    </location>
</feature>
<evidence type="ECO:0000256" key="1">
    <source>
        <dbReference type="SAM" id="SignalP"/>
    </source>
</evidence>
<evidence type="ECO:0000259" key="2">
    <source>
        <dbReference type="Pfam" id="PF06439"/>
    </source>
</evidence>
<sequence>MKKNILSVAVFAAAILLSVTTMAQKPNTLTRAEKNDGWVLLFNGKDFDGWRQCNGTEMPANWEIEDNAMKVYTGEGKNPGQGAGGDILFEDKKFKNFELSIDWKAGKMANSGIFYYVREVPGKPIYFAAPEVQVLDNKEATDNKIDSHLAGSLYDMIAADPSTVNPAGEWNTCVIKVDDGEATISMNGTEVVKYTHWTPEWDELVQNSKFKNFPGFTEGIAKEGFIGLQDHGYTVWFRNIKIREL</sequence>
<reference evidence="3 4" key="1">
    <citation type="submission" date="2019-11" db="EMBL/GenBank/DDBJ databases">
        <authorList>
            <person name="Zheng R.K."/>
            <person name="Sun C.M."/>
        </authorList>
    </citation>
    <scope>NUCLEOTIDE SEQUENCE [LARGE SCALE GENOMIC DNA]</scope>
    <source>
        <strain evidence="3 4">WC007</strain>
    </source>
</reference>
<dbReference type="InterPro" id="IPR010496">
    <property type="entry name" value="AL/BT2_dom"/>
</dbReference>
<dbReference type="RefSeq" id="WP_158862241.1">
    <property type="nucleotide sequence ID" value="NZ_CP046401.1"/>
</dbReference>
<dbReference type="GO" id="GO:0016787">
    <property type="term" value="F:hydrolase activity"/>
    <property type="evidence" value="ECO:0007669"/>
    <property type="project" value="InterPro"/>
</dbReference>
<evidence type="ECO:0000313" key="4">
    <source>
        <dbReference type="Proteomes" id="UP000428260"/>
    </source>
</evidence>
<dbReference type="Proteomes" id="UP000428260">
    <property type="component" value="Chromosome"/>
</dbReference>
<dbReference type="EMBL" id="CP046401">
    <property type="protein sequence ID" value="QGY42258.1"/>
    <property type="molecule type" value="Genomic_DNA"/>
</dbReference>
<feature type="chain" id="PRO_5026067683" evidence="1">
    <location>
        <begin position="24"/>
        <end position="245"/>
    </location>
</feature>
<keyword evidence="4" id="KW-1185">Reference proteome</keyword>
<dbReference type="Pfam" id="PF06439">
    <property type="entry name" value="3keto-disac_hyd"/>
    <property type="match status" value="1"/>
</dbReference>